<evidence type="ECO:0000256" key="3">
    <source>
        <dbReference type="ARBA" id="ARBA00022989"/>
    </source>
</evidence>
<dbReference type="PANTHER" id="PTHR43077">
    <property type="entry name" value="TRANSPORT PERMEASE YVFS-RELATED"/>
    <property type="match status" value="1"/>
</dbReference>
<evidence type="ECO:0000256" key="2">
    <source>
        <dbReference type="ARBA" id="ARBA00022692"/>
    </source>
</evidence>
<dbReference type="InParanoid" id="C7Q0R8"/>
<dbReference type="Proteomes" id="UP000000851">
    <property type="component" value="Chromosome"/>
</dbReference>
<gene>
    <name evidence="8" type="ordered locus">Caci_0761</name>
</gene>
<dbReference type="eggNOG" id="COG0842">
    <property type="taxonomic scope" value="Bacteria"/>
</dbReference>
<evidence type="ECO:0000256" key="6">
    <source>
        <dbReference type="SAM" id="Phobius"/>
    </source>
</evidence>
<dbReference type="OrthoDB" id="63188at2"/>
<dbReference type="InterPro" id="IPR013525">
    <property type="entry name" value="ABC2_TM"/>
</dbReference>
<keyword evidence="9" id="KW-1185">Reference proteome</keyword>
<dbReference type="EMBL" id="CP001700">
    <property type="protein sequence ID" value="ACU69696.1"/>
    <property type="molecule type" value="Genomic_DNA"/>
</dbReference>
<organism evidence="8 9">
    <name type="scientific">Catenulispora acidiphila (strain DSM 44928 / JCM 14897 / NBRC 102108 / NRRL B-24433 / ID139908)</name>
    <dbReference type="NCBI Taxonomy" id="479433"/>
    <lineage>
        <taxon>Bacteria</taxon>
        <taxon>Bacillati</taxon>
        <taxon>Actinomycetota</taxon>
        <taxon>Actinomycetes</taxon>
        <taxon>Catenulisporales</taxon>
        <taxon>Catenulisporaceae</taxon>
        <taxon>Catenulispora</taxon>
    </lineage>
</organism>
<dbReference type="AlphaFoldDB" id="C7Q0R8"/>
<feature type="transmembrane region" description="Helical" evidence="6">
    <location>
        <begin position="21"/>
        <end position="38"/>
    </location>
</feature>
<protein>
    <submittedName>
        <fullName evidence="8">ABC-2 type transporter</fullName>
    </submittedName>
</protein>
<dbReference type="GO" id="GO:0140359">
    <property type="term" value="F:ABC-type transporter activity"/>
    <property type="evidence" value="ECO:0007669"/>
    <property type="project" value="InterPro"/>
</dbReference>
<evidence type="ECO:0000256" key="5">
    <source>
        <dbReference type="ARBA" id="ARBA00023251"/>
    </source>
</evidence>
<comment type="subcellular location">
    <subcellularLocation>
        <location evidence="1">Membrane</location>
        <topology evidence="1">Multi-pass membrane protein</topology>
    </subcellularLocation>
</comment>
<dbReference type="HOGENOM" id="CLU_039483_5_2_11"/>
<feature type="transmembrane region" description="Helical" evidence="6">
    <location>
        <begin position="92"/>
        <end position="119"/>
    </location>
</feature>
<dbReference type="PIRSF" id="PIRSF006648">
    <property type="entry name" value="DrrB"/>
    <property type="match status" value="1"/>
</dbReference>
<evidence type="ECO:0000256" key="1">
    <source>
        <dbReference type="ARBA" id="ARBA00004141"/>
    </source>
</evidence>
<evidence type="ECO:0000313" key="8">
    <source>
        <dbReference type="EMBL" id="ACU69696.1"/>
    </source>
</evidence>
<name>C7Q0R8_CATAD</name>
<evidence type="ECO:0000313" key="9">
    <source>
        <dbReference type="Proteomes" id="UP000000851"/>
    </source>
</evidence>
<dbReference type="PANTHER" id="PTHR43077:SF11">
    <property type="entry name" value="TRANSPORT PERMEASE YVFS-RELATED"/>
    <property type="match status" value="1"/>
</dbReference>
<feature type="transmembrane region" description="Helical" evidence="6">
    <location>
        <begin position="131"/>
        <end position="152"/>
    </location>
</feature>
<keyword evidence="4 6" id="KW-0472">Membrane</keyword>
<feature type="transmembrane region" description="Helical" evidence="6">
    <location>
        <begin position="206"/>
        <end position="233"/>
    </location>
</feature>
<feature type="transmembrane region" description="Helical" evidence="6">
    <location>
        <begin position="50"/>
        <end position="71"/>
    </location>
</feature>
<dbReference type="GO" id="GO:0046677">
    <property type="term" value="P:response to antibiotic"/>
    <property type="evidence" value="ECO:0007669"/>
    <property type="project" value="UniProtKB-KW"/>
</dbReference>
<evidence type="ECO:0000256" key="4">
    <source>
        <dbReference type="ARBA" id="ARBA00023136"/>
    </source>
</evidence>
<evidence type="ECO:0000259" key="7">
    <source>
        <dbReference type="Pfam" id="PF01061"/>
    </source>
</evidence>
<feature type="domain" description="ABC-2 type transporter transmembrane" evidence="7">
    <location>
        <begin position="4"/>
        <end position="184"/>
    </location>
</feature>
<dbReference type="InterPro" id="IPR051328">
    <property type="entry name" value="T7SS_ABC-Transporter"/>
</dbReference>
<keyword evidence="5" id="KW-0046">Antibiotic resistance</keyword>
<dbReference type="Pfam" id="PF01061">
    <property type="entry name" value="ABC2_membrane"/>
    <property type="match status" value="1"/>
</dbReference>
<dbReference type="InterPro" id="IPR000412">
    <property type="entry name" value="ABC_2_transport"/>
</dbReference>
<sequence>MNATLTLTKLDVLRVVRNGRYLIFAIAMPAALYLIIGKQTTQADGVDFKAYYMLAMATYGAFAGALMNNSIRIATERKSGWTRQLRLTSLPGWGYVFAKVVTSLVTTIPSVLVVFAIGAFLNDVQMPAWKWVANALILWVVSMTFVSLAVAIGYRFDPETAQPAVMLVFFPMALLGGLWFPLGTGVLEKIGKWFPTYQAHKLGTDILATGTVSATSIAVVAGWGLLFALLAVFSYRSAKEQ</sequence>
<proteinExistence type="predicted"/>
<dbReference type="KEGG" id="cai:Caci_0761"/>
<accession>C7Q0R8</accession>
<feature type="transmembrane region" description="Helical" evidence="6">
    <location>
        <begin position="164"/>
        <end position="186"/>
    </location>
</feature>
<keyword evidence="3 6" id="KW-1133">Transmembrane helix</keyword>
<dbReference type="STRING" id="479433.Caci_0761"/>
<keyword evidence="2 6" id="KW-0812">Transmembrane</keyword>
<reference evidence="8 9" key="1">
    <citation type="journal article" date="2009" name="Stand. Genomic Sci.">
        <title>Complete genome sequence of Catenulispora acidiphila type strain (ID 139908).</title>
        <authorList>
            <person name="Copeland A."/>
            <person name="Lapidus A."/>
            <person name="Glavina Del Rio T."/>
            <person name="Nolan M."/>
            <person name="Lucas S."/>
            <person name="Chen F."/>
            <person name="Tice H."/>
            <person name="Cheng J.F."/>
            <person name="Bruce D."/>
            <person name="Goodwin L."/>
            <person name="Pitluck S."/>
            <person name="Mikhailova N."/>
            <person name="Pati A."/>
            <person name="Ivanova N."/>
            <person name="Mavromatis K."/>
            <person name="Chen A."/>
            <person name="Palaniappan K."/>
            <person name="Chain P."/>
            <person name="Land M."/>
            <person name="Hauser L."/>
            <person name="Chang Y.J."/>
            <person name="Jeffries C.D."/>
            <person name="Chertkov O."/>
            <person name="Brettin T."/>
            <person name="Detter J.C."/>
            <person name="Han C."/>
            <person name="Ali Z."/>
            <person name="Tindall B.J."/>
            <person name="Goker M."/>
            <person name="Bristow J."/>
            <person name="Eisen J.A."/>
            <person name="Markowitz V."/>
            <person name="Hugenholtz P."/>
            <person name="Kyrpides N.C."/>
            <person name="Klenk H.P."/>
        </authorList>
    </citation>
    <scope>NUCLEOTIDE SEQUENCE [LARGE SCALE GENOMIC DNA]</scope>
    <source>
        <strain evidence="9">DSM 44928 / JCM 14897 / NBRC 102108 / NRRL B-24433 / ID139908</strain>
    </source>
</reference>
<dbReference type="RefSeq" id="WP_012784991.1">
    <property type="nucleotide sequence ID" value="NC_013131.1"/>
</dbReference>
<dbReference type="GO" id="GO:0043190">
    <property type="term" value="C:ATP-binding cassette (ABC) transporter complex"/>
    <property type="evidence" value="ECO:0007669"/>
    <property type="project" value="InterPro"/>
</dbReference>